<organism evidence="4 5">
    <name type="scientific">Candidatus Roizmanbacteria bacterium CG23_combo_of_CG06-09_8_20_14_all_35_49</name>
    <dbReference type="NCBI Taxonomy" id="1974863"/>
    <lineage>
        <taxon>Bacteria</taxon>
        <taxon>Candidatus Roizmaniibacteriota</taxon>
    </lineage>
</organism>
<sequence>MKISAKEIIDIRKPRLRYPVIKPIADRFSPRHFSSEKIPEKDLNSIFEAARLAPSGHNYQPWYFYWTENNSSSFKKIVSCLPQSNYWAKTAAVFIIACYLPVVEGERNPYALYDLGASVMSLVLQAQHLEYYARQIGNCDTEKLRKLFNLNKDHQPFVVIAFGKLGNYKNIEEVYLQKDIQSHPKKTQIAKKIT</sequence>
<evidence type="ECO:0000313" key="5">
    <source>
        <dbReference type="Proteomes" id="UP000231025"/>
    </source>
</evidence>
<dbReference type="EMBL" id="PCRE01000051">
    <property type="protein sequence ID" value="PIP14715.1"/>
    <property type="molecule type" value="Genomic_DNA"/>
</dbReference>
<accession>A0A2G9Y649</accession>
<evidence type="ECO:0000259" key="3">
    <source>
        <dbReference type="Pfam" id="PF00881"/>
    </source>
</evidence>
<feature type="domain" description="Nitroreductase" evidence="3">
    <location>
        <begin position="24"/>
        <end position="69"/>
    </location>
</feature>
<comment type="caution">
    <text evidence="4">The sequence shown here is derived from an EMBL/GenBank/DDBJ whole genome shotgun (WGS) entry which is preliminary data.</text>
</comment>
<dbReference type="Proteomes" id="UP000231025">
    <property type="component" value="Unassembled WGS sequence"/>
</dbReference>
<keyword evidence="2" id="KW-0560">Oxidoreductase</keyword>
<dbReference type="Pfam" id="PF00881">
    <property type="entry name" value="Nitroreductase"/>
    <property type="match status" value="2"/>
</dbReference>
<dbReference type="Gene3D" id="3.40.109.10">
    <property type="entry name" value="NADH Oxidase"/>
    <property type="match status" value="1"/>
</dbReference>
<proteinExistence type="inferred from homology"/>
<evidence type="ECO:0000256" key="1">
    <source>
        <dbReference type="ARBA" id="ARBA00007118"/>
    </source>
</evidence>
<dbReference type="PANTHER" id="PTHR43673">
    <property type="entry name" value="NAD(P)H NITROREDUCTASE YDGI-RELATED"/>
    <property type="match status" value="1"/>
</dbReference>
<comment type="similarity">
    <text evidence="1">Belongs to the nitroreductase family.</text>
</comment>
<dbReference type="InterPro" id="IPR000415">
    <property type="entry name" value="Nitroreductase-like"/>
</dbReference>
<name>A0A2G9Y649_9BACT</name>
<evidence type="ECO:0000313" key="4">
    <source>
        <dbReference type="EMBL" id="PIP14715.1"/>
    </source>
</evidence>
<dbReference type="AlphaFoldDB" id="A0A2G9Y649"/>
<dbReference type="SUPFAM" id="SSF55469">
    <property type="entry name" value="FMN-dependent nitroreductase-like"/>
    <property type="match status" value="1"/>
</dbReference>
<dbReference type="GO" id="GO:0016491">
    <property type="term" value="F:oxidoreductase activity"/>
    <property type="evidence" value="ECO:0007669"/>
    <property type="project" value="UniProtKB-KW"/>
</dbReference>
<gene>
    <name evidence="4" type="ORF">COX47_03770</name>
</gene>
<reference evidence="4 5" key="1">
    <citation type="submission" date="2017-09" db="EMBL/GenBank/DDBJ databases">
        <title>Depth-based differentiation of microbial function through sediment-hosted aquifers and enrichment of novel symbionts in the deep terrestrial subsurface.</title>
        <authorList>
            <person name="Probst A.J."/>
            <person name="Ladd B."/>
            <person name="Jarett J.K."/>
            <person name="Geller-Mcgrath D.E."/>
            <person name="Sieber C.M."/>
            <person name="Emerson J.B."/>
            <person name="Anantharaman K."/>
            <person name="Thomas B.C."/>
            <person name="Malmstrom R."/>
            <person name="Stieglmeier M."/>
            <person name="Klingl A."/>
            <person name="Woyke T."/>
            <person name="Ryan C.M."/>
            <person name="Banfield J.F."/>
        </authorList>
    </citation>
    <scope>NUCLEOTIDE SEQUENCE [LARGE SCALE GENOMIC DNA]</scope>
    <source>
        <strain evidence="4">CG23_combo_of_CG06-09_8_20_14_all_35_49</strain>
    </source>
</reference>
<dbReference type="PANTHER" id="PTHR43673:SF10">
    <property type="entry name" value="NADH DEHYDROGENASE_NAD(P)H NITROREDUCTASE XCC3605-RELATED"/>
    <property type="match status" value="1"/>
</dbReference>
<dbReference type="InterPro" id="IPR029479">
    <property type="entry name" value="Nitroreductase"/>
</dbReference>
<evidence type="ECO:0000256" key="2">
    <source>
        <dbReference type="ARBA" id="ARBA00023002"/>
    </source>
</evidence>
<feature type="domain" description="Nitroreductase" evidence="3">
    <location>
        <begin position="85"/>
        <end position="164"/>
    </location>
</feature>
<protein>
    <recommendedName>
        <fullName evidence="3">Nitroreductase domain-containing protein</fullName>
    </recommendedName>
</protein>